<dbReference type="PROSITE" id="PS00133">
    <property type="entry name" value="CARBOXYPEPT_ZN_2"/>
    <property type="match status" value="1"/>
</dbReference>
<evidence type="ECO:0000313" key="16">
    <source>
        <dbReference type="RefSeq" id="XP_054844934.1"/>
    </source>
</evidence>
<evidence type="ECO:0000256" key="4">
    <source>
        <dbReference type="ARBA" id="ARBA00022670"/>
    </source>
</evidence>
<dbReference type="Proteomes" id="UP001190640">
    <property type="component" value="Chromosome 9"/>
</dbReference>
<keyword evidence="3 14" id="KW-0121">Carboxypeptidase</keyword>
<dbReference type="GeneID" id="129336010"/>
<comment type="cofactor">
    <cofactor evidence="1">
        <name>Zn(2+)</name>
        <dbReference type="ChEBI" id="CHEBI:29105"/>
    </cofactor>
</comment>
<evidence type="ECO:0000256" key="8">
    <source>
        <dbReference type="ARBA" id="ARBA00023049"/>
    </source>
</evidence>
<evidence type="ECO:0000313" key="14">
    <source>
        <dbReference type="RefSeq" id="XP_054844932.1"/>
    </source>
</evidence>
<dbReference type="RefSeq" id="XP_054844933.1">
    <property type="nucleotide sequence ID" value="XM_054988958.1"/>
</dbReference>
<dbReference type="SUPFAM" id="SSF49464">
    <property type="entry name" value="Carboxypeptidase regulatory domain-like"/>
    <property type="match status" value="1"/>
</dbReference>
<evidence type="ECO:0000256" key="2">
    <source>
        <dbReference type="ARBA" id="ARBA00005988"/>
    </source>
</evidence>
<sequence>MDLLRLVLSLPLVAGLDFSYHHTAELEAFLREVHRNHSSITHLYSIGKSVEGRHLWVLALGRFPTQHKIGIPEFKYVANMHGDEVVGRELLLHLIAFLVTSYQHDPVITKLINSTRIHIMPSMNPDGFEAAKHPGCYPLEGRYNSNGADLNRNFPDGFISNSHKIEPETQAVMDWIKTETFVLSANLHGGSLVASYPFDNGNSVTITSDGISKTLDNDVFVHLAQTYSSSHATMHNEKVCVVGDYFTDGITNGFAWYQVEGGMQDYNYIWGQCFEITLELSCCKYPPKEELSSFWNENKMALVEYIKQVHLGVKGRVLDQDGEPIADVIVEARGRRHICPYKTNRDGEYYLLLLPGIYVLNATAPGYKSVLQIMNVPDGTEDFSALTYDFILPDVSAAPKLASCPTTPRYTESALSTSKKLNPTINILILINTFVCSFQITYVCF</sequence>
<keyword evidence="9" id="KW-0325">Glycoprotein</keyword>
<dbReference type="Gene3D" id="2.60.40.1120">
    <property type="entry name" value="Carboxypeptidase-like, regulatory domain"/>
    <property type="match status" value="1"/>
</dbReference>
<evidence type="ECO:0000256" key="7">
    <source>
        <dbReference type="ARBA" id="ARBA00022833"/>
    </source>
</evidence>
<dbReference type="PANTHER" id="PTHR11532:SF84">
    <property type="entry name" value="CARBOXYPEPTIDASE M"/>
    <property type="match status" value="1"/>
</dbReference>
<dbReference type="Gene3D" id="3.40.630.10">
    <property type="entry name" value="Zn peptidases"/>
    <property type="match status" value="1"/>
</dbReference>
<evidence type="ECO:0000256" key="6">
    <source>
        <dbReference type="ARBA" id="ARBA00022801"/>
    </source>
</evidence>
<evidence type="ECO:0000256" key="5">
    <source>
        <dbReference type="ARBA" id="ARBA00022723"/>
    </source>
</evidence>
<feature type="domain" description="Peptidase M14" evidence="12">
    <location>
        <begin position="19"/>
        <end position="309"/>
    </location>
</feature>
<dbReference type="CDD" id="cd11308">
    <property type="entry name" value="Peptidase_M14NE-CP-C_like"/>
    <property type="match status" value="1"/>
</dbReference>
<feature type="active site" description="Proton donor/acceptor" evidence="10">
    <location>
        <position position="279"/>
    </location>
</feature>
<keyword evidence="8" id="KW-0482">Metalloprotease</keyword>
<feature type="signal peptide" evidence="11">
    <location>
        <begin position="1"/>
        <end position="15"/>
    </location>
</feature>
<keyword evidence="13" id="KW-1185">Reference proteome</keyword>
<reference evidence="14 15" key="1">
    <citation type="submission" date="2025-04" db="UniProtKB">
        <authorList>
            <consortium name="RefSeq"/>
        </authorList>
    </citation>
    <scope>IDENTIFICATION</scope>
    <source>
        <tissue evidence="14 15">Blood</tissue>
    </source>
</reference>
<proteinExistence type="inferred from homology"/>
<evidence type="ECO:0000313" key="13">
    <source>
        <dbReference type="Proteomes" id="UP001190640"/>
    </source>
</evidence>
<dbReference type="InterPro" id="IPR008969">
    <property type="entry name" value="CarboxyPept-like_regulatory"/>
</dbReference>
<dbReference type="KEGG" id="emc:129336010"/>
<dbReference type="FunFam" id="3.40.630.10:FF:000041">
    <property type="entry name" value="Carboxypeptidase M"/>
    <property type="match status" value="1"/>
</dbReference>
<dbReference type="GO" id="GO:0005615">
    <property type="term" value="C:extracellular space"/>
    <property type="evidence" value="ECO:0007669"/>
    <property type="project" value="TreeGrafter"/>
</dbReference>
<evidence type="ECO:0000313" key="17">
    <source>
        <dbReference type="RefSeq" id="XP_054844935.1"/>
    </source>
</evidence>
<comment type="similarity">
    <text evidence="2 10">Belongs to the peptidase M14 family.</text>
</comment>
<evidence type="ECO:0000256" key="1">
    <source>
        <dbReference type="ARBA" id="ARBA00001947"/>
    </source>
</evidence>
<dbReference type="PROSITE" id="PS52035">
    <property type="entry name" value="PEPTIDASE_M14"/>
    <property type="match status" value="1"/>
</dbReference>
<keyword evidence="5" id="KW-0479">Metal-binding</keyword>
<dbReference type="InterPro" id="IPR057246">
    <property type="entry name" value="CARBOXYPEPT_ZN_1"/>
</dbReference>
<evidence type="ECO:0000256" key="9">
    <source>
        <dbReference type="ARBA" id="ARBA00023180"/>
    </source>
</evidence>
<dbReference type="PROSITE" id="PS00132">
    <property type="entry name" value="CARBOXYPEPT_ZN_1"/>
    <property type="match status" value="1"/>
</dbReference>
<name>A0AA97JV96_EUBMA</name>
<gene>
    <name evidence="14 15 16 17" type="primary">CPM</name>
</gene>
<dbReference type="GO" id="GO:0008270">
    <property type="term" value="F:zinc ion binding"/>
    <property type="evidence" value="ECO:0007669"/>
    <property type="project" value="InterPro"/>
</dbReference>
<keyword evidence="6" id="KW-0378">Hydrolase</keyword>
<evidence type="ECO:0000256" key="11">
    <source>
        <dbReference type="SAM" id="SignalP"/>
    </source>
</evidence>
<dbReference type="Pfam" id="PF13620">
    <property type="entry name" value="CarboxypepD_reg"/>
    <property type="match status" value="1"/>
</dbReference>
<protein>
    <submittedName>
        <fullName evidence="14 15">Carboxypeptidase M</fullName>
    </submittedName>
</protein>
<evidence type="ECO:0000256" key="3">
    <source>
        <dbReference type="ARBA" id="ARBA00022645"/>
    </source>
</evidence>
<dbReference type="InterPro" id="IPR050753">
    <property type="entry name" value="Peptidase_M14_domain"/>
</dbReference>
<dbReference type="RefSeq" id="XP_054844934.1">
    <property type="nucleotide sequence ID" value="XM_054988959.1"/>
</dbReference>
<evidence type="ECO:0000259" key="12">
    <source>
        <dbReference type="PROSITE" id="PS52035"/>
    </source>
</evidence>
<dbReference type="InterPro" id="IPR057247">
    <property type="entry name" value="CARBOXYPEPT_ZN_2"/>
</dbReference>
<keyword evidence="4" id="KW-0645">Protease</keyword>
<dbReference type="AlphaFoldDB" id="A0AA97JV96"/>
<accession>A0AA97JV96</accession>
<dbReference type="RefSeq" id="XP_054844932.1">
    <property type="nucleotide sequence ID" value="XM_054988957.1"/>
</dbReference>
<evidence type="ECO:0000313" key="15">
    <source>
        <dbReference type="RefSeq" id="XP_054844933.1"/>
    </source>
</evidence>
<dbReference type="SMART" id="SM00631">
    <property type="entry name" value="Zn_pept"/>
    <property type="match status" value="1"/>
</dbReference>
<dbReference type="RefSeq" id="XP_054844935.1">
    <property type="nucleotide sequence ID" value="XM_054988960.1"/>
</dbReference>
<dbReference type="PANTHER" id="PTHR11532">
    <property type="entry name" value="PROTEASE M14 CARBOXYPEPTIDASE"/>
    <property type="match status" value="1"/>
</dbReference>
<dbReference type="SUPFAM" id="SSF53187">
    <property type="entry name" value="Zn-dependent exopeptidases"/>
    <property type="match status" value="1"/>
</dbReference>
<organism evidence="13 17">
    <name type="scientific">Eublepharis macularius</name>
    <name type="common">Leopard gecko</name>
    <name type="synonym">Cyrtodactylus macularius</name>
    <dbReference type="NCBI Taxonomy" id="481883"/>
    <lineage>
        <taxon>Eukaryota</taxon>
        <taxon>Metazoa</taxon>
        <taxon>Chordata</taxon>
        <taxon>Craniata</taxon>
        <taxon>Vertebrata</taxon>
        <taxon>Euteleostomi</taxon>
        <taxon>Lepidosauria</taxon>
        <taxon>Squamata</taxon>
        <taxon>Bifurcata</taxon>
        <taxon>Gekkota</taxon>
        <taxon>Eublepharidae</taxon>
        <taxon>Eublepharinae</taxon>
        <taxon>Eublepharis</taxon>
    </lineage>
</organism>
<keyword evidence="11" id="KW-0732">Signal</keyword>
<keyword evidence="7" id="KW-0862">Zinc</keyword>
<dbReference type="GO" id="GO:0006518">
    <property type="term" value="P:peptide metabolic process"/>
    <property type="evidence" value="ECO:0007669"/>
    <property type="project" value="TreeGrafter"/>
</dbReference>
<dbReference type="CTD" id="1368"/>
<dbReference type="InterPro" id="IPR000834">
    <property type="entry name" value="Peptidase_M14"/>
</dbReference>
<dbReference type="Pfam" id="PF00246">
    <property type="entry name" value="Peptidase_M14"/>
    <property type="match status" value="1"/>
</dbReference>
<evidence type="ECO:0000256" key="10">
    <source>
        <dbReference type="PROSITE-ProRule" id="PRU01379"/>
    </source>
</evidence>
<dbReference type="GO" id="GO:0004181">
    <property type="term" value="F:metallocarboxypeptidase activity"/>
    <property type="evidence" value="ECO:0007669"/>
    <property type="project" value="InterPro"/>
</dbReference>
<feature type="chain" id="PRO_5044705575" evidence="11">
    <location>
        <begin position="16"/>
        <end position="445"/>
    </location>
</feature>
<dbReference type="PRINTS" id="PR00765">
    <property type="entry name" value="CRBOXYPTASEA"/>
</dbReference>
<dbReference type="GO" id="GO:0016485">
    <property type="term" value="P:protein processing"/>
    <property type="evidence" value="ECO:0007669"/>
    <property type="project" value="TreeGrafter"/>
</dbReference>